<reference evidence="1 2" key="1">
    <citation type="submission" date="2021-04" db="EMBL/GenBank/DDBJ databases">
        <title>novel species isolated from subtropical streams in China.</title>
        <authorList>
            <person name="Lu H."/>
        </authorList>
    </citation>
    <scope>NUCLEOTIDE SEQUENCE [LARGE SCALE GENOMIC DNA]</scope>
    <source>
        <strain evidence="1 2">FT147W</strain>
    </source>
</reference>
<dbReference type="Proteomes" id="UP000682982">
    <property type="component" value="Unassembled WGS sequence"/>
</dbReference>
<evidence type="ECO:0008006" key="3">
    <source>
        <dbReference type="Google" id="ProtNLM"/>
    </source>
</evidence>
<dbReference type="EMBL" id="JAGSPK010000002">
    <property type="protein sequence ID" value="MBR7792318.1"/>
    <property type="molecule type" value="Genomic_DNA"/>
</dbReference>
<dbReference type="RefSeq" id="WP_212678378.1">
    <property type="nucleotide sequence ID" value="NZ_JAGSPK010000002.1"/>
</dbReference>
<proteinExistence type="predicted"/>
<protein>
    <recommendedName>
        <fullName evidence="3">Terminase small subunit</fullName>
    </recommendedName>
</protein>
<evidence type="ECO:0000313" key="1">
    <source>
        <dbReference type="EMBL" id="MBR7792318.1"/>
    </source>
</evidence>
<gene>
    <name evidence="1" type="ORF">KDM87_06870</name>
</gene>
<comment type="caution">
    <text evidence="1">The sequence shown here is derived from an EMBL/GenBank/DDBJ whole genome shotgun (WGS) entry which is preliminary data.</text>
</comment>
<sequence length="175" mass="19444">MATLKTIAEWAETLGISRQQGYAAVKRCEIPVNGGKVDLEYATILYHRHTRQRANAARQADRKSDVQFSLGGEGDYQAARARREAAEASIAEMKEAEMRGKYLLKTEVDSAIFEIARALRDGLTNCSKRLAGDVASLLTSEECEDVIEREHRALLESMSHSLKSKLNVIDDGDDE</sequence>
<organism evidence="1 2">
    <name type="scientific">Undibacterium rivi</name>
    <dbReference type="NCBI Taxonomy" id="2828729"/>
    <lineage>
        <taxon>Bacteria</taxon>
        <taxon>Pseudomonadati</taxon>
        <taxon>Pseudomonadota</taxon>
        <taxon>Betaproteobacteria</taxon>
        <taxon>Burkholderiales</taxon>
        <taxon>Oxalobacteraceae</taxon>
        <taxon>Undibacterium</taxon>
    </lineage>
</organism>
<keyword evidence="2" id="KW-1185">Reference proteome</keyword>
<name>A0ABS5H122_9BURK</name>
<accession>A0ABS5H122</accession>
<evidence type="ECO:0000313" key="2">
    <source>
        <dbReference type="Proteomes" id="UP000682982"/>
    </source>
</evidence>